<dbReference type="RefSeq" id="WP_169324011.1">
    <property type="nucleotide sequence ID" value="NZ_JABCJJ010000005.1"/>
</dbReference>
<dbReference type="InterPro" id="IPR049142">
    <property type="entry name" value="MS_channel_1st"/>
</dbReference>
<dbReference type="FunFam" id="2.30.30.60:FF:000001">
    <property type="entry name" value="MscS Mechanosensitive ion channel"/>
    <property type="match status" value="1"/>
</dbReference>
<evidence type="ECO:0000256" key="3">
    <source>
        <dbReference type="ARBA" id="ARBA00022475"/>
    </source>
</evidence>
<feature type="transmembrane region" description="Helical" evidence="7">
    <location>
        <begin position="148"/>
        <end position="168"/>
    </location>
</feature>
<dbReference type="SUPFAM" id="SSF82689">
    <property type="entry name" value="Mechanosensitive channel protein MscS (YggB), C-terminal domain"/>
    <property type="match status" value="1"/>
</dbReference>
<feature type="domain" description="Mechanosensitive ion channel MscS" evidence="8">
    <location>
        <begin position="166"/>
        <end position="225"/>
    </location>
</feature>
<comment type="similarity">
    <text evidence="2">Belongs to the MscS (TC 1.A.23) family.</text>
</comment>
<dbReference type="InterPro" id="IPR006685">
    <property type="entry name" value="MscS_channel_2nd"/>
</dbReference>
<dbReference type="GO" id="GO:0005886">
    <property type="term" value="C:plasma membrane"/>
    <property type="evidence" value="ECO:0007669"/>
    <property type="project" value="UniProtKB-SubCell"/>
</dbReference>
<evidence type="ECO:0000256" key="5">
    <source>
        <dbReference type="ARBA" id="ARBA00022989"/>
    </source>
</evidence>
<evidence type="ECO:0000256" key="4">
    <source>
        <dbReference type="ARBA" id="ARBA00022692"/>
    </source>
</evidence>
<keyword evidence="12" id="KW-1185">Reference proteome</keyword>
<keyword evidence="3" id="KW-1003">Cell membrane</keyword>
<dbReference type="EMBL" id="JABCJJ010000005">
    <property type="protein sequence ID" value="NMR19648.1"/>
    <property type="molecule type" value="Genomic_DNA"/>
</dbReference>
<dbReference type="InterPro" id="IPR049278">
    <property type="entry name" value="MS_channel_C"/>
</dbReference>
<keyword evidence="4 7" id="KW-0812">Transmembrane</keyword>
<feature type="domain" description="Mechanosensitive ion channel transmembrane helices 2/3" evidence="10">
    <location>
        <begin position="125"/>
        <end position="165"/>
    </location>
</feature>
<feature type="transmembrane region" description="Helical" evidence="7">
    <location>
        <begin position="36"/>
        <end position="64"/>
    </location>
</feature>
<evidence type="ECO:0000256" key="2">
    <source>
        <dbReference type="ARBA" id="ARBA00008017"/>
    </source>
</evidence>
<name>A0A7Y0LYD3_CELFI</name>
<dbReference type="Pfam" id="PF21088">
    <property type="entry name" value="MS_channel_1st"/>
    <property type="match status" value="1"/>
</dbReference>
<dbReference type="SUPFAM" id="SSF50182">
    <property type="entry name" value="Sm-like ribonucleoproteins"/>
    <property type="match status" value="1"/>
</dbReference>
<dbReference type="Gene3D" id="3.30.70.100">
    <property type="match status" value="1"/>
</dbReference>
<sequence>MPVTFSWLPAALARPRPSTALTRPESLTSIAPPPEAAAWFEALITPAWQIGLTIALGVVAVALLRRLVARTVRNIVRGGPAVRRRADRLVSRRPRQEARELDPSPLGAARRVQRAQTMGSVLGSLSTFVVGLLVIVIVLGILQVDVGPLLASAGVVGVALGFGAQTLVKDFLAGISMLAEDQYGVGDVVDVGEVSGSVEQVGLRVTQIRSLDGTLWYVRNGEILRLGNMTQGWSRAVVEVRVLSDADVPRVRELLLGAAAEVAAHPDLAAAILDDPEVAGIEDLTAEGAMLRLLVKTAPSKQWDVARELRARIRDQLAREGIELALPRREVLIERDVSRPGDDS</sequence>
<dbReference type="Gene3D" id="2.30.30.60">
    <property type="match status" value="1"/>
</dbReference>
<dbReference type="Gene3D" id="1.10.287.1260">
    <property type="match status" value="1"/>
</dbReference>
<dbReference type="PANTHER" id="PTHR30460">
    <property type="entry name" value="MODERATE CONDUCTANCE MECHANOSENSITIVE CHANNEL YBIO"/>
    <property type="match status" value="1"/>
</dbReference>
<dbReference type="InterPro" id="IPR023408">
    <property type="entry name" value="MscS_beta-dom_sf"/>
</dbReference>
<dbReference type="PANTHER" id="PTHR30460:SF0">
    <property type="entry name" value="MODERATE CONDUCTANCE MECHANOSENSITIVE CHANNEL YBIO"/>
    <property type="match status" value="1"/>
</dbReference>
<dbReference type="Pfam" id="PF21082">
    <property type="entry name" value="MS_channel_3rd"/>
    <property type="match status" value="1"/>
</dbReference>
<comment type="caution">
    <text evidence="11">The sequence shown here is derived from an EMBL/GenBank/DDBJ whole genome shotgun (WGS) entry which is preliminary data.</text>
</comment>
<feature type="domain" description="Mechanosensitive ion channel MscS C-terminal" evidence="9">
    <location>
        <begin position="240"/>
        <end position="324"/>
    </location>
</feature>
<evidence type="ECO:0000259" key="9">
    <source>
        <dbReference type="Pfam" id="PF21082"/>
    </source>
</evidence>
<accession>A0A7Y0LYD3</accession>
<evidence type="ECO:0000313" key="11">
    <source>
        <dbReference type="EMBL" id="NMR19648.1"/>
    </source>
</evidence>
<dbReference type="Proteomes" id="UP000562124">
    <property type="component" value="Unassembled WGS sequence"/>
</dbReference>
<keyword evidence="6 7" id="KW-0472">Membrane</keyword>
<comment type="subcellular location">
    <subcellularLocation>
        <location evidence="1">Cell membrane</location>
        <topology evidence="1">Multi-pass membrane protein</topology>
    </subcellularLocation>
</comment>
<evidence type="ECO:0000313" key="12">
    <source>
        <dbReference type="Proteomes" id="UP000562124"/>
    </source>
</evidence>
<keyword evidence="5 7" id="KW-1133">Transmembrane helix</keyword>
<feature type="transmembrane region" description="Helical" evidence="7">
    <location>
        <begin position="120"/>
        <end position="142"/>
    </location>
</feature>
<evidence type="ECO:0000259" key="10">
    <source>
        <dbReference type="Pfam" id="PF21088"/>
    </source>
</evidence>
<evidence type="ECO:0000256" key="6">
    <source>
        <dbReference type="ARBA" id="ARBA00023136"/>
    </source>
</evidence>
<evidence type="ECO:0000256" key="1">
    <source>
        <dbReference type="ARBA" id="ARBA00004651"/>
    </source>
</evidence>
<protein>
    <submittedName>
        <fullName evidence="11">Mechanosensitive ion channel</fullName>
    </submittedName>
</protein>
<reference evidence="11 12" key="1">
    <citation type="submission" date="2020-04" db="EMBL/GenBank/DDBJ databases">
        <title>Sequencing and Assembly of C. fimi.</title>
        <authorList>
            <person name="Ramsey A.R."/>
        </authorList>
    </citation>
    <scope>NUCLEOTIDE SEQUENCE [LARGE SCALE GENOMIC DNA]</scope>
    <source>
        <strain evidence="11 12">SB</strain>
    </source>
</reference>
<evidence type="ECO:0000259" key="8">
    <source>
        <dbReference type="Pfam" id="PF00924"/>
    </source>
</evidence>
<evidence type="ECO:0000256" key="7">
    <source>
        <dbReference type="SAM" id="Phobius"/>
    </source>
</evidence>
<dbReference type="InterPro" id="IPR010920">
    <property type="entry name" value="LSM_dom_sf"/>
</dbReference>
<dbReference type="InterPro" id="IPR045276">
    <property type="entry name" value="YbiO_bact"/>
</dbReference>
<dbReference type="GO" id="GO:0008381">
    <property type="term" value="F:mechanosensitive monoatomic ion channel activity"/>
    <property type="evidence" value="ECO:0007669"/>
    <property type="project" value="InterPro"/>
</dbReference>
<dbReference type="InterPro" id="IPR011014">
    <property type="entry name" value="MscS_channel_TM-2"/>
</dbReference>
<dbReference type="InterPro" id="IPR011066">
    <property type="entry name" value="MscS_channel_C_sf"/>
</dbReference>
<dbReference type="Pfam" id="PF00924">
    <property type="entry name" value="MS_channel_2nd"/>
    <property type="match status" value="1"/>
</dbReference>
<dbReference type="AlphaFoldDB" id="A0A7Y0LYD3"/>
<dbReference type="SUPFAM" id="SSF82861">
    <property type="entry name" value="Mechanosensitive channel protein MscS (YggB), transmembrane region"/>
    <property type="match status" value="1"/>
</dbReference>
<proteinExistence type="inferred from homology"/>
<organism evidence="11 12">
    <name type="scientific">Cellulomonas fimi</name>
    <dbReference type="NCBI Taxonomy" id="1708"/>
    <lineage>
        <taxon>Bacteria</taxon>
        <taxon>Bacillati</taxon>
        <taxon>Actinomycetota</taxon>
        <taxon>Actinomycetes</taxon>
        <taxon>Micrococcales</taxon>
        <taxon>Cellulomonadaceae</taxon>
        <taxon>Cellulomonas</taxon>
    </lineage>
</organism>
<gene>
    <name evidence="11" type="ORF">HIR71_05320</name>
</gene>